<keyword evidence="4 6" id="KW-0975">Bacterial flagellum</keyword>
<dbReference type="EMBL" id="JBAKAP010000001">
    <property type="protein sequence ID" value="MEL0615402.1"/>
    <property type="molecule type" value="Genomic_DNA"/>
</dbReference>
<keyword evidence="9" id="KW-1185">Reference proteome</keyword>
<keyword evidence="8" id="KW-0969">Cilium</keyword>
<keyword evidence="8" id="KW-0282">Flagellum</keyword>
<dbReference type="PIRSF" id="PIRSF002889">
    <property type="entry name" value="Rod_FlgB"/>
    <property type="match status" value="1"/>
</dbReference>
<evidence type="ECO:0000256" key="3">
    <source>
        <dbReference type="ARBA" id="ARBA00014376"/>
    </source>
</evidence>
<dbReference type="Pfam" id="PF00460">
    <property type="entry name" value="Flg_bb_rod"/>
    <property type="match status" value="1"/>
</dbReference>
<accession>A0ABU9GEK3</accession>
<evidence type="ECO:0000256" key="4">
    <source>
        <dbReference type="ARBA" id="ARBA00023143"/>
    </source>
</evidence>
<evidence type="ECO:0000313" key="9">
    <source>
        <dbReference type="Proteomes" id="UP001378242"/>
    </source>
</evidence>
<sequence>MFDRLDALMSFHQQALGLRAERQQVLASNIANADTPGYQARDFDFSSALAKATSASAGAPAALSLATPRAGHQAAQGAATLAGVELMYRVPTQPSLDGNTVDMDVERVSFADNSLHYEASLELLTGKIQGLRLAMQSENS</sequence>
<dbReference type="NCBIfam" id="TIGR01396">
    <property type="entry name" value="FlgB"/>
    <property type="match status" value="1"/>
</dbReference>
<comment type="subcellular location">
    <subcellularLocation>
        <location evidence="1 6">Bacterial flagellum basal body</location>
    </subcellularLocation>
</comment>
<evidence type="ECO:0000256" key="6">
    <source>
        <dbReference type="PIRNR" id="PIRNR002889"/>
    </source>
</evidence>
<evidence type="ECO:0000313" key="8">
    <source>
        <dbReference type="EMBL" id="MEL0615402.1"/>
    </source>
</evidence>
<comment type="function">
    <text evidence="5 6">Structural component of flagellum, the bacterial motility apparatus. Part of the rod structure of flagellar basal body.</text>
</comment>
<evidence type="ECO:0000256" key="2">
    <source>
        <dbReference type="ARBA" id="ARBA00009677"/>
    </source>
</evidence>
<comment type="caution">
    <text evidence="8">The sequence shown here is derived from an EMBL/GenBank/DDBJ whole genome shotgun (WGS) entry which is preliminary data.</text>
</comment>
<dbReference type="RefSeq" id="WP_077376218.1">
    <property type="nucleotide sequence ID" value="NZ_CP017114.1"/>
</dbReference>
<dbReference type="PANTHER" id="PTHR30435">
    <property type="entry name" value="FLAGELLAR PROTEIN"/>
    <property type="match status" value="1"/>
</dbReference>
<name>A0ABU9GEK3_COBMA</name>
<dbReference type="PROSITE" id="PS00588">
    <property type="entry name" value="FLAGELLA_BB_ROD"/>
    <property type="match status" value="1"/>
</dbReference>
<dbReference type="GeneID" id="43177901"/>
<keyword evidence="8" id="KW-0966">Cell projection</keyword>
<dbReference type="InterPro" id="IPR001444">
    <property type="entry name" value="Flag_bb_rod_N"/>
</dbReference>
<gene>
    <name evidence="8" type="primary">flgB</name>
    <name evidence="8" type="ORF">V6243_01070</name>
</gene>
<feature type="domain" description="Flagellar basal body rod protein N-terminal" evidence="7">
    <location>
        <begin position="10"/>
        <end position="39"/>
    </location>
</feature>
<dbReference type="InterPro" id="IPR006300">
    <property type="entry name" value="FlgB"/>
</dbReference>
<evidence type="ECO:0000256" key="5">
    <source>
        <dbReference type="ARBA" id="ARBA00024934"/>
    </source>
</evidence>
<dbReference type="Proteomes" id="UP001378242">
    <property type="component" value="Unassembled WGS sequence"/>
</dbReference>
<comment type="similarity">
    <text evidence="2 6">Belongs to the flagella basal body rod proteins family.</text>
</comment>
<dbReference type="PANTHER" id="PTHR30435:SF12">
    <property type="entry name" value="FLAGELLAR BASAL BODY ROD PROTEIN FLGB"/>
    <property type="match status" value="1"/>
</dbReference>
<organism evidence="8 9">
    <name type="scientific">Cobetia marina</name>
    <name type="common">Deleya marina</name>
    <dbReference type="NCBI Taxonomy" id="28258"/>
    <lineage>
        <taxon>Bacteria</taxon>
        <taxon>Pseudomonadati</taxon>
        <taxon>Pseudomonadota</taxon>
        <taxon>Gammaproteobacteria</taxon>
        <taxon>Oceanospirillales</taxon>
        <taxon>Halomonadaceae</taxon>
        <taxon>Cobetia</taxon>
    </lineage>
</organism>
<comment type="subunit">
    <text evidence="6">The basal body constitutes a major portion of the flagellar organelle and consists of a number of rings mounted on a central rod.</text>
</comment>
<reference evidence="8 9" key="1">
    <citation type="submission" date="2024-02" db="EMBL/GenBank/DDBJ databases">
        <title>Bacteria isolated from the canopy kelp, Nereocystis luetkeana.</title>
        <authorList>
            <person name="Pfister C.A."/>
            <person name="Younker I.T."/>
            <person name="Light S.H."/>
        </authorList>
    </citation>
    <scope>NUCLEOTIDE SEQUENCE [LARGE SCALE GENOMIC DNA]</scope>
    <source>
        <strain evidence="8 9">TI.5.07</strain>
    </source>
</reference>
<evidence type="ECO:0000256" key="1">
    <source>
        <dbReference type="ARBA" id="ARBA00004117"/>
    </source>
</evidence>
<evidence type="ECO:0000259" key="7">
    <source>
        <dbReference type="Pfam" id="PF00460"/>
    </source>
</evidence>
<dbReference type="InterPro" id="IPR019776">
    <property type="entry name" value="Flagellar_basal_body_rod_CS"/>
</dbReference>
<proteinExistence type="inferred from homology"/>
<protein>
    <recommendedName>
        <fullName evidence="3 6">Flagellar basal body rod protein FlgB</fullName>
    </recommendedName>
</protein>